<dbReference type="OrthoDB" id="5241887at2"/>
<organism evidence="3 4">
    <name type="scientific">Aeromicrobium fastidiosum</name>
    <dbReference type="NCBI Taxonomy" id="52699"/>
    <lineage>
        <taxon>Bacteria</taxon>
        <taxon>Bacillati</taxon>
        <taxon>Actinomycetota</taxon>
        <taxon>Actinomycetes</taxon>
        <taxon>Propionibacteriales</taxon>
        <taxon>Nocardioidaceae</taxon>
        <taxon>Aeromicrobium</taxon>
    </lineage>
</organism>
<evidence type="ECO:0000256" key="1">
    <source>
        <dbReference type="SAM" id="MobiDB-lite"/>
    </source>
</evidence>
<evidence type="ECO:0000256" key="2">
    <source>
        <dbReference type="SAM" id="Phobius"/>
    </source>
</evidence>
<dbReference type="Proteomes" id="UP001515100">
    <property type="component" value="Unassembled WGS sequence"/>
</dbReference>
<dbReference type="RefSeq" id="WP_129180502.1">
    <property type="nucleotide sequence ID" value="NZ_JAGIOG010000001.1"/>
</dbReference>
<reference evidence="3" key="1">
    <citation type="submission" date="2019-09" db="EMBL/GenBank/DDBJ databases">
        <authorList>
            <person name="Li J."/>
        </authorList>
    </citation>
    <scope>NUCLEOTIDE SEQUENCE [LARGE SCALE GENOMIC DNA]</scope>
    <source>
        <strain evidence="3">NRBC 14897</strain>
    </source>
</reference>
<proteinExistence type="predicted"/>
<keyword evidence="2" id="KW-0472">Membrane</keyword>
<feature type="compositionally biased region" description="Pro residues" evidence="1">
    <location>
        <begin position="1"/>
        <end position="29"/>
    </location>
</feature>
<feature type="region of interest" description="Disordered" evidence="1">
    <location>
        <begin position="355"/>
        <end position="417"/>
    </location>
</feature>
<keyword evidence="4" id="KW-1185">Reference proteome</keyword>
<evidence type="ECO:0000313" key="4">
    <source>
        <dbReference type="Proteomes" id="UP001515100"/>
    </source>
</evidence>
<feature type="transmembrane region" description="Helical" evidence="2">
    <location>
        <begin position="48"/>
        <end position="69"/>
    </location>
</feature>
<feature type="region of interest" description="Disordered" evidence="1">
    <location>
        <begin position="1"/>
        <end position="44"/>
    </location>
</feature>
<keyword evidence="2" id="KW-0812">Transmembrane</keyword>
<name>A0A641AQ55_9ACTN</name>
<keyword evidence="2" id="KW-1133">Transmembrane helix</keyword>
<evidence type="ECO:0000313" key="3">
    <source>
        <dbReference type="EMBL" id="KAA1380234.1"/>
    </source>
</evidence>
<dbReference type="AlphaFoldDB" id="A0A641AQ55"/>
<gene>
    <name evidence="3" type="ORF">ESP62_003295</name>
</gene>
<dbReference type="EMBL" id="SDPP02000001">
    <property type="protein sequence ID" value="KAA1380234.1"/>
    <property type="molecule type" value="Genomic_DNA"/>
</dbReference>
<protein>
    <submittedName>
        <fullName evidence="3">DUF3352 domain-containing protein</fullName>
    </submittedName>
</protein>
<sequence>MSEQTPAPPPPPPPVDQSAPPPPPPPPAGTAPAAPASAGGGGRGRRTAVIGGIAAALVLGAGFGAYAVYDRLSGGGPQPHDVLPASTQVYVRLDLDPSASQKVDLFRLLRKVPDLADEIGIKSDGSDIRELVFPKILAGQCDDVDYDRDVKPWLGDRIGVGANIEDRTVLIAVQTTDEDESRAGIKKLFDCADEKYGIAYVDGYAILAPKQAQVDRAVAATEKESLGDSKTFADDFDELGNQGIASVWADLKAVAELPEAKEALGDQLDALTKAGSVAGTLRTDGDAIELAVLGAPSAGGGKDAKATALGALPADTVAAVSLAGLGDQVSEGFESFVQEFDKQFAAQLDSGLIPDQDSALSSTPSATADPVIAKQSTQPTEPVPTIPTFPSDPPTDPTDPTDPQPETEELPPLSPFGVPGGGFSAQSFIDQFEQATGFKLPEDLETLFGDSLTLAVGSKNLETLPTLSGPDDISSLDVALSLSSESAPALDLVKRIAALASDAGIPLVTSPTDDGAVLATNEDAADAITDPDGSLGDEDAFKSVIPDGDSTSGGVYVNIGTIIDKLLEADPPADVRQDIESAKALSAVGVSTSEQGEDRSLVRLRVAFK</sequence>
<accession>A0A641AQ55</accession>
<dbReference type="Pfam" id="PF11832">
    <property type="entry name" value="DUF3352"/>
    <property type="match status" value="1"/>
</dbReference>
<comment type="caution">
    <text evidence="3">The sequence shown here is derived from an EMBL/GenBank/DDBJ whole genome shotgun (WGS) entry which is preliminary data.</text>
</comment>
<feature type="compositionally biased region" description="Pro residues" evidence="1">
    <location>
        <begin position="381"/>
        <end position="403"/>
    </location>
</feature>
<dbReference type="InterPro" id="IPR021787">
    <property type="entry name" value="DUF3352"/>
</dbReference>